<organism evidence="1 2">
    <name type="scientific">Bambusicola thoracicus</name>
    <name type="common">Chinese bamboo-partridge</name>
    <name type="synonym">Perdix thoracica</name>
    <dbReference type="NCBI Taxonomy" id="9083"/>
    <lineage>
        <taxon>Eukaryota</taxon>
        <taxon>Metazoa</taxon>
        <taxon>Chordata</taxon>
        <taxon>Craniata</taxon>
        <taxon>Vertebrata</taxon>
        <taxon>Euteleostomi</taxon>
        <taxon>Archelosauria</taxon>
        <taxon>Archosauria</taxon>
        <taxon>Dinosauria</taxon>
        <taxon>Saurischia</taxon>
        <taxon>Theropoda</taxon>
        <taxon>Coelurosauria</taxon>
        <taxon>Aves</taxon>
        <taxon>Neognathae</taxon>
        <taxon>Galloanserae</taxon>
        <taxon>Galliformes</taxon>
        <taxon>Phasianidae</taxon>
        <taxon>Perdicinae</taxon>
        <taxon>Bambusicola</taxon>
    </lineage>
</organism>
<dbReference type="Proteomes" id="UP000237246">
    <property type="component" value="Unassembled WGS sequence"/>
</dbReference>
<name>A0A2P4T0H8_BAMTH</name>
<evidence type="ECO:0000313" key="1">
    <source>
        <dbReference type="EMBL" id="POI29879.1"/>
    </source>
</evidence>
<dbReference type="EMBL" id="PPHD01013777">
    <property type="protein sequence ID" value="POI29879.1"/>
    <property type="molecule type" value="Genomic_DNA"/>
</dbReference>
<dbReference type="OrthoDB" id="10261376at2759"/>
<gene>
    <name evidence="1" type="ORF">CIB84_006371</name>
</gene>
<protein>
    <submittedName>
        <fullName evidence="1">Uncharacterized protein</fullName>
    </submittedName>
</protein>
<proteinExistence type="predicted"/>
<reference evidence="1 2" key="1">
    <citation type="submission" date="2018-01" db="EMBL/GenBank/DDBJ databases">
        <title>Comparison of the Chinese Bamboo Partridge and Red Junglefowl genome sequences highlights the importance of demography in genome evolution.</title>
        <authorList>
            <person name="Tiley G.P."/>
            <person name="Kimball R.T."/>
            <person name="Braun E.L."/>
            <person name="Burleigh J.G."/>
        </authorList>
    </citation>
    <scope>NUCLEOTIDE SEQUENCE [LARGE SCALE GENOMIC DNA]</scope>
    <source>
        <strain evidence="1">RTK389</strain>
        <tissue evidence="1">Blood</tissue>
    </source>
</reference>
<evidence type="ECO:0000313" key="2">
    <source>
        <dbReference type="Proteomes" id="UP000237246"/>
    </source>
</evidence>
<comment type="caution">
    <text evidence="1">The sequence shown here is derived from an EMBL/GenBank/DDBJ whole genome shotgun (WGS) entry which is preliminary data.</text>
</comment>
<feature type="non-terminal residue" evidence="1">
    <location>
        <position position="1"/>
    </location>
</feature>
<accession>A0A2P4T0H8</accession>
<sequence length="41" mass="4557">EKKGQEVKKGPEVEIAKLDKLLILVREPDSRAQGQADKAQL</sequence>
<keyword evidence="2" id="KW-1185">Reference proteome</keyword>
<dbReference type="AlphaFoldDB" id="A0A2P4T0H8"/>